<dbReference type="Gene3D" id="2.60.40.1700">
    <property type="entry name" value="Protein-arginine deiminase, central domain"/>
    <property type="match status" value="1"/>
</dbReference>
<name>A0ABV9U2V1_9ACTN</name>
<keyword evidence="3" id="KW-1185">Reference proteome</keyword>
<dbReference type="Gene3D" id="3.75.10.10">
    <property type="entry name" value="L-arginine/glycine Amidinotransferase, Chain A"/>
    <property type="match status" value="1"/>
</dbReference>
<dbReference type="RefSeq" id="WP_378258173.1">
    <property type="nucleotide sequence ID" value="NZ_JBHSIT010000006.1"/>
</dbReference>
<dbReference type="SUPFAM" id="SSF55909">
    <property type="entry name" value="Pentein"/>
    <property type="match status" value="1"/>
</dbReference>
<evidence type="ECO:0000259" key="1">
    <source>
        <dbReference type="Pfam" id="PF03068"/>
    </source>
</evidence>
<dbReference type="InterPro" id="IPR004303">
    <property type="entry name" value="PAD"/>
</dbReference>
<dbReference type="SUPFAM" id="SSF110083">
    <property type="entry name" value="Peptidylarginine deiminase Pad4, middle domain"/>
    <property type="match status" value="1"/>
</dbReference>
<dbReference type="PANTHER" id="PTHR10837">
    <property type="entry name" value="PEPTIDYLARGININE DEIMINASE"/>
    <property type="match status" value="1"/>
</dbReference>
<dbReference type="Proteomes" id="UP001595872">
    <property type="component" value="Unassembled WGS sequence"/>
</dbReference>
<organism evidence="2 3">
    <name type="scientific">Actinomadura gamaensis</name>
    <dbReference type="NCBI Taxonomy" id="1763541"/>
    <lineage>
        <taxon>Bacteria</taxon>
        <taxon>Bacillati</taxon>
        <taxon>Actinomycetota</taxon>
        <taxon>Actinomycetes</taxon>
        <taxon>Streptosporangiales</taxon>
        <taxon>Thermomonosporaceae</taxon>
        <taxon>Actinomadura</taxon>
    </lineage>
</organism>
<gene>
    <name evidence="2" type="ORF">ACFPCY_22605</name>
</gene>
<reference evidence="3" key="1">
    <citation type="journal article" date="2019" name="Int. J. Syst. Evol. Microbiol.">
        <title>The Global Catalogue of Microorganisms (GCM) 10K type strain sequencing project: providing services to taxonomists for standard genome sequencing and annotation.</title>
        <authorList>
            <consortium name="The Broad Institute Genomics Platform"/>
            <consortium name="The Broad Institute Genome Sequencing Center for Infectious Disease"/>
            <person name="Wu L."/>
            <person name="Ma J."/>
        </authorList>
    </citation>
    <scope>NUCLEOTIDE SEQUENCE [LARGE SCALE GENOMIC DNA]</scope>
    <source>
        <strain evidence="3">KLKA75</strain>
    </source>
</reference>
<feature type="domain" description="Protein-arginine deiminase C-terminal" evidence="1">
    <location>
        <begin position="217"/>
        <end position="639"/>
    </location>
</feature>
<dbReference type="EMBL" id="JBHSIT010000006">
    <property type="protein sequence ID" value="MFC4910124.1"/>
    <property type="molecule type" value="Genomic_DNA"/>
</dbReference>
<protein>
    <submittedName>
        <fullName evidence="2">Protein-arginine deiminase family protein</fullName>
    </submittedName>
</protein>
<evidence type="ECO:0000313" key="2">
    <source>
        <dbReference type="EMBL" id="MFC4910124.1"/>
    </source>
</evidence>
<sequence>MNDHSRIVNIGLVPLATAALFAGLAVPAVASVPSRVVLRADTDRDGRLTSADDAGRGTWTAARGAIMLPNLDDDRSRCPKAAPDGARLTDAALAACGDASDDVVNGPSDFADLARLEIPAMRNLSAAAHATLLPDAASRDEIRLFIERQGRFVALGADGTLRPDELRHGVRLAIEARDIVRDPAVWTGFTDLTLTVTDRGVSRADRDAARADRGVSRSDRVRLRVAPVLFQNDLMPLKRAVVADPRAPETLEGRKAPSTPIPGAAGYRRDLRRALDAEGLRQPFDESPSGGDRWMGDMYKTAYASMPGPGGAEHRIVVNLRAPAVTPDFPARDRPLRDASRPVFTKLRGPDVAGVQQFDATRVDRPDDNLYYGSAGSTGNFGTIPPYGAYPTGRIVYGGEGKFTPDPTFTRMLAAQGYQDPVVVDTSWLGVGHIDEFMHFVPARSARGWAMVVADPRLGLKLLKDLARTGGGSQRLVDGVDPSKTDKPGMTVAQALHDPSLLDGTRIAGRGVDKALRQLREQAGITGEDIVRVPVLFTKLALPAGYPRTDLTVAYLPDAANGIATGTTARGYLAPVQHAPKRAGKDVFEQATERALGKVGVHVRWIEDWDYAHHVGTAGGDVHCVTNVDRDLRGTTAWWRSPRP</sequence>
<comment type="caution">
    <text evidence="2">The sequence shown here is derived from an EMBL/GenBank/DDBJ whole genome shotgun (WGS) entry which is preliminary data.</text>
</comment>
<evidence type="ECO:0000313" key="3">
    <source>
        <dbReference type="Proteomes" id="UP001595872"/>
    </source>
</evidence>
<dbReference type="InterPro" id="IPR013530">
    <property type="entry name" value="PAD_C"/>
</dbReference>
<accession>A0ABV9U2V1</accession>
<proteinExistence type="predicted"/>
<dbReference type="InterPro" id="IPR036556">
    <property type="entry name" value="PAD_central_sf"/>
</dbReference>
<dbReference type="Pfam" id="PF03068">
    <property type="entry name" value="PAD"/>
    <property type="match status" value="1"/>
</dbReference>
<dbReference type="PANTHER" id="PTHR10837:SF8">
    <property type="entry name" value="PROTEIN-ARGININE DEIMINASE"/>
    <property type="match status" value="1"/>
</dbReference>